<keyword evidence="2 6" id="KW-0812">Transmembrane</keyword>
<evidence type="ECO:0000313" key="8">
    <source>
        <dbReference type="EMBL" id="KAF2229746.1"/>
    </source>
</evidence>
<keyword evidence="4 6" id="KW-0472">Membrane</keyword>
<gene>
    <name evidence="8" type="ORF">EV356DRAFT_372004</name>
</gene>
<dbReference type="PANTHER" id="PTHR33048:SF168">
    <property type="match status" value="1"/>
</dbReference>
<evidence type="ECO:0000256" key="4">
    <source>
        <dbReference type="ARBA" id="ARBA00023136"/>
    </source>
</evidence>
<feature type="transmembrane region" description="Helical" evidence="6">
    <location>
        <begin position="48"/>
        <end position="73"/>
    </location>
</feature>
<dbReference type="PANTHER" id="PTHR33048">
    <property type="entry name" value="PTH11-LIKE INTEGRAL MEMBRANE PROTEIN (AFU_ORTHOLOGUE AFUA_5G11245)"/>
    <property type="match status" value="1"/>
</dbReference>
<name>A0A6A6GVC4_VIRVR</name>
<dbReference type="InterPro" id="IPR049326">
    <property type="entry name" value="Rhodopsin_dom_fungi"/>
</dbReference>
<evidence type="ECO:0000256" key="6">
    <source>
        <dbReference type="SAM" id="Phobius"/>
    </source>
</evidence>
<feature type="transmembrane region" description="Helical" evidence="6">
    <location>
        <begin position="197"/>
        <end position="222"/>
    </location>
</feature>
<dbReference type="Pfam" id="PF20684">
    <property type="entry name" value="Fung_rhodopsin"/>
    <property type="match status" value="1"/>
</dbReference>
<evidence type="ECO:0000256" key="2">
    <source>
        <dbReference type="ARBA" id="ARBA00022692"/>
    </source>
</evidence>
<dbReference type="Proteomes" id="UP000800092">
    <property type="component" value="Unassembled WGS sequence"/>
</dbReference>
<dbReference type="EMBL" id="ML991855">
    <property type="protein sequence ID" value="KAF2229746.1"/>
    <property type="molecule type" value="Genomic_DNA"/>
</dbReference>
<evidence type="ECO:0000259" key="7">
    <source>
        <dbReference type="Pfam" id="PF20684"/>
    </source>
</evidence>
<evidence type="ECO:0000256" key="1">
    <source>
        <dbReference type="ARBA" id="ARBA00004141"/>
    </source>
</evidence>
<feature type="transmembrane region" description="Helical" evidence="6">
    <location>
        <begin position="85"/>
        <end position="107"/>
    </location>
</feature>
<accession>A0A6A6GVC4</accession>
<feature type="transmembrane region" description="Helical" evidence="6">
    <location>
        <begin position="242"/>
        <end position="260"/>
    </location>
</feature>
<proteinExistence type="inferred from homology"/>
<keyword evidence="9" id="KW-1185">Reference proteome</keyword>
<sequence length="326" mass="36873">MPAVQIMPMWQASAMRDTGIAFITLATVSVTLRFIAKIGCKISLGADDWWILATLAIFYLEQFMQLYSIVAYINHDDAVALLKYMYISACFYYAVHTGLRITILAFYRRIFTTPWFHRWSMVVIVICVLWFIPGTFVEIFTCNPPEHDWNPAVPGTCLNYMLFYVIFMSIEIVLDAVIIAMPIYEISKLQMPTGRKFGIASVFAVGIFVIVTAVIRVVLTYTSNPVTLDMYSDVVWYNMNDGAAFLGACMPTYLPMVMAAKRKVLEYGNSIRFRLSSGTGRSDTNGVAKIKDSVSSRGRKLDQKFDDEGSEVYILPTVSPRRDLDT</sequence>
<feature type="domain" description="Rhodopsin" evidence="7">
    <location>
        <begin position="32"/>
        <end position="257"/>
    </location>
</feature>
<feature type="transmembrane region" description="Helical" evidence="6">
    <location>
        <begin position="161"/>
        <end position="185"/>
    </location>
</feature>
<evidence type="ECO:0000256" key="5">
    <source>
        <dbReference type="ARBA" id="ARBA00038359"/>
    </source>
</evidence>
<evidence type="ECO:0000313" key="9">
    <source>
        <dbReference type="Proteomes" id="UP000800092"/>
    </source>
</evidence>
<comment type="subcellular location">
    <subcellularLocation>
        <location evidence="1">Membrane</location>
        <topology evidence="1">Multi-pass membrane protein</topology>
    </subcellularLocation>
</comment>
<evidence type="ECO:0000256" key="3">
    <source>
        <dbReference type="ARBA" id="ARBA00022989"/>
    </source>
</evidence>
<dbReference type="AlphaFoldDB" id="A0A6A6GVC4"/>
<protein>
    <recommendedName>
        <fullName evidence="7">Rhodopsin domain-containing protein</fullName>
    </recommendedName>
</protein>
<dbReference type="OrthoDB" id="10017208at2759"/>
<organism evidence="8 9">
    <name type="scientific">Viridothelium virens</name>
    <name type="common">Speckled blister lichen</name>
    <name type="synonym">Trypethelium virens</name>
    <dbReference type="NCBI Taxonomy" id="1048519"/>
    <lineage>
        <taxon>Eukaryota</taxon>
        <taxon>Fungi</taxon>
        <taxon>Dikarya</taxon>
        <taxon>Ascomycota</taxon>
        <taxon>Pezizomycotina</taxon>
        <taxon>Dothideomycetes</taxon>
        <taxon>Dothideomycetes incertae sedis</taxon>
        <taxon>Trypetheliales</taxon>
        <taxon>Trypetheliaceae</taxon>
        <taxon>Viridothelium</taxon>
    </lineage>
</organism>
<feature type="transmembrane region" description="Helical" evidence="6">
    <location>
        <begin position="119"/>
        <end position="141"/>
    </location>
</feature>
<dbReference type="InterPro" id="IPR052337">
    <property type="entry name" value="SAT4-like"/>
</dbReference>
<feature type="transmembrane region" description="Helical" evidence="6">
    <location>
        <begin position="20"/>
        <end position="36"/>
    </location>
</feature>
<comment type="similarity">
    <text evidence="5">Belongs to the SAT4 family.</text>
</comment>
<keyword evidence="3 6" id="KW-1133">Transmembrane helix</keyword>
<dbReference type="GO" id="GO:0016020">
    <property type="term" value="C:membrane"/>
    <property type="evidence" value="ECO:0007669"/>
    <property type="project" value="UniProtKB-SubCell"/>
</dbReference>
<reference evidence="8" key="1">
    <citation type="journal article" date="2020" name="Stud. Mycol.">
        <title>101 Dothideomycetes genomes: a test case for predicting lifestyles and emergence of pathogens.</title>
        <authorList>
            <person name="Haridas S."/>
            <person name="Albert R."/>
            <person name="Binder M."/>
            <person name="Bloem J."/>
            <person name="Labutti K."/>
            <person name="Salamov A."/>
            <person name="Andreopoulos B."/>
            <person name="Baker S."/>
            <person name="Barry K."/>
            <person name="Bills G."/>
            <person name="Bluhm B."/>
            <person name="Cannon C."/>
            <person name="Castanera R."/>
            <person name="Culley D."/>
            <person name="Daum C."/>
            <person name="Ezra D."/>
            <person name="Gonzalez J."/>
            <person name="Henrissat B."/>
            <person name="Kuo A."/>
            <person name="Liang C."/>
            <person name="Lipzen A."/>
            <person name="Lutzoni F."/>
            <person name="Magnuson J."/>
            <person name="Mondo S."/>
            <person name="Nolan M."/>
            <person name="Ohm R."/>
            <person name="Pangilinan J."/>
            <person name="Park H.-J."/>
            <person name="Ramirez L."/>
            <person name="Alfaro M."/>
            <person name="Sun H."/>
            <person name="Tritt A."/>
            <person name="Yoshinaga Y."/>
            <person name="Zwiers L.-H."/>
            <person name="Turgeon B."/>
            <person name="Goodwin S."/>
            <person name="Spatafora J."/>
            <person name="Crous P."/>
            <person name="Grigoriev I."/>
        </authorList>
    </citation>
    <scope>NUCLEOTIDE SEQUENCE</scope>
    <source>
        <strain evidence="8">Tuck. ex Michener</strain>
    </source>
</reference>